<proteinExistence type="inferred from homology"/>
<sequence length="1653" mass="184090">MSDPTNLESLQALYADLLALSEARLTSLERLETQLDAHVKDFQNLLDKKARNEQSRQTLATGKLDFEGDQYSVNEEFKQGALKVADELNIDELDAARICLEVQEETDSSGRSLLTNSIVRFHQRRKHLLDCLRLLVQLSADVNINEGHRAGFQDVVQRIVQPQNGAYAFAQKCLGAMKDIKTWLQTLAEKLSGASVLGQGHQEEFLEAIEYQRVSLVKQHESLGVTIHYLVKENRAHSSEFEAVLDVLKKADKYDNLLLHYFPALGSFISRFGGPEGGATITEARTLHEQVFRPYEENPWTLPYAHAAFRAWWLAEYGGWYGENYDGTIPENQLEDEARQRSQQYSEALKDQAFDFLLAISADVRAVDWLDPARQGLRQWLQRNPVPAIIPDPIPFSDFFQNLLMEQLETFIEAFITNLPDVLRRLRVDEDEQRQVSKDHEHDLDLERFLVIIAYVFEGRPKAALEGFWDVPDGALLGFVHWASKRASTPLVTTFCEMLQAISGDDECATAAHVFLLDEGPQSSGKMRRTHSLTWNQIFKELTFFSSKIRDRPALPQTHGYRPGNPNADLAEAEPESAMMLECYLRLITRLCSESEAARTFIAQHPTFNLSELLFQLASSSIQPRLRACAFTALRSLLSHKTKEAGEYIWAALDVWIMGGYTPGSAMPKSSTSVSTTTPGTAIAAILQGLATGFEEPNAFVQLLHALVAPYTDDSGLHDGLPFPETLGMSSRQPGIDPYIDFALGQIFAGQSTELPEMQTRLLQLSCLELIATCLDTFNEDLVIFADRSKVAVDLAIKVSSLKNYVLLHPFSRVMEWMFNEKVMAALFTAVHQDPGEVARAPPDSPQILCLLRGLHVITKILEVQPTYLDIIRQVIRDQPNYRRVPVSNAAFGSFEDGILNHLVLIPDLGRYCGTGHPDLVVASLTLLEKLSASPRLSSAATVRGRRSDRNKVLAALDDDAETISKILLREMESDIDANQGPESPAFIIKIHILDFLIACLQSNPGQPTIAHLLLGFQCGTRGLSIDGAGAFSRGVSLFHTILDLALNSPVADDAGVSKWSVALSSKALQALRQLWQAPISSVITMTEMQTHDSFFMFFVKELVIGPDMLWDGLTFNDPAFLFSPASSSLSTFLSRRASMLHYLSTELHQVSLSHSPSLKQRMFETLLGSTTVDGGQKLDHATIFDWFDFMEPDYPDMFNEPEVTCFRNIDFSVCTDDQDGVSTYNLSKVEEVIILRREELTQTKRVESLQDLTIVNAQAQELLEFFAQDNQLVILKSARLKVLKAWVQLMLVIIKCGHFDSSDKASFVLKALQTILPRLENNLEAIAEAVELAQLAQALVFTLDFGSDAFKKDNLGDLVGDKLFHLFQVSLKAITTLGAHASLKEMFYNINYRYLSSMSDVASLSGLHRRHSIQTIKSAGERFIDLVCTDVQGGEPTCRIAALLVLGALVKLGHSENSKYIIESLVRLNIVSLLTESIQEMSSDLRVTRAEDVDLQLSYCHARLGLLLGLSQTRPGAAAVLNAGLFHTTKLSGLFATDPDLGVDIEGPNAMIKHYNLLTAIMRIICAAVMSRGAQNQQTLEQGRRFLSENRLSILAVLKKSAGLGGVHHQPDESIQELADVYMLLMSVTGFVEFEDQSNQQKQASKGFTVFT</sequence>
<evidence type="ECO:0000313" key="6">
    <source>
        <dbReference type="EMBL" id="KUJ09923.1"/>
    </source>
</evidence>
<keyword evidence="3" id="KW-0813">Transport</keyword>
<dbReference type="GO" id="GO:0006999">
    <property type="term" value="P:nuclear pore organization"/>
    <property type="evidence" value="ECO:0007669"/>
    <property type="project" value="TreeGrafter"/>
</dbReference>
<accession>A0A132BCC9</accession>
<reference evidence="6 7" key="1">
    <citation type="submission" date="2015-10" db="EMBL/GenBank/DDBJ databases">
        <title>Full genome of DAOMC 229536 Phialocephala scopiformis, a fungal endophyte of spruce producing the potent anti-insectan compound rugulosin.</title>
        <authorList>
            <consortium name="DOE Joint Genome Institute"/>
            <person name="Walker A.K."/>
            <person name="Frasz S.L."/>
            <person name="Seifert K.A."/>
            <person name="Miller J.D."/>
            <person name="Mondo S.J."/>
            <person name="Labutti K."/>
            <person name="Lipzen A."/>
            <person name="Dockter R."/>
            <person name="Kennedy M."/>
            <person name="Grigoriev I.V."/>
            <person name="Spatafora J.W."/>
        </authorList>
    </citation>
    <scope>NUCLEOTIDE SEQUENCE [LARGE SCALE GENOMIC DNA]</scope>
    <source>
        <strain evidence="6 7">CBS 120377</strain>
    </source>
</reference>
<dbReference type="InterPro" id="IPR021827">
    <property type="entry name" value="Nup186/Nup192/Nup205"/>
</dbReference>
<dbReference type="OrthoDB" id="2019644at2759"/>
<dbReference type="GeneID" id="28825705"/>
<dbReference type="PANTHER" id="PTHR31344:SF0">
    <property type="entry name" value="NUCLEAR PORE COMPLEX PROTEIN NUP205"/>
    <property type="match status" value="1"/>
</dbReference>
<dbReference type="GO" id="GO:0017056">
    <property type="term" value="F:structural constituent of nuclear pore"/>
    <property type="evidence" value="ECO:0007669"/>
    <property type="project" value="TreeGrafter"/>
</dbReference>
<comment type="subcellular location">
    <subcellularLocation>
        <location evidence="1">Nucleus</location>
    </subcellularLocation>
</comment>
<organism evidence="6 7">
    <name type="scientific">Mollisia scopiformis</name>
    <name type="common">Conifer needle endophyte fungus</name>
    <name type="synonym">Phialocephala scopiformis</name>
    <dbReference type="NCBI Taxonomy" id="149040"/>
    <lineage>
        <taxon>Eukaryota</taxon>
        <taxon>Fungi</taxon>
        <taxon>Dikarya</taxon>
        <taxon>Ascomycota</taxon>
        <taxon>Pezizomycotina</taxon>
        <taxon>Leotiomycetes</taxon>
        <taxon>Helotiales</taxon>
        <taxon>Mollisiaceae</taxon>
        <taxon>Mollisia</taxon>
    </lineage>
</organism>
<dbReference type="InterPro" id="IPR016024">
    <property type="entry name" value="ARM-type_fold"/>
</dbReference>
<dbReference type="KEGG" id="psco:LY89DRAFT_689819"/>
<dbReference type="RefSeq" id="XP_018064278.1">
    <property type="nucleotide sequence ID" value="XM_018215979.1"/>
</dbReference>
<evidence type="ECO:0000256" key="4">
    <source>
        <dbReference type="ARBA" id="ARBA00023242"/>
    </source>
</evidence>
<keyword evidence="4" id="KW-0539">Nucleus</keyword>
<evidence type="ECO:0000256" key="3">
    <source>
        <dbReference type="ARBA" id="ARBA00022448"/>
    </source>
</evidence>
<evidence type="ECO:0000313" key="7">
    <source>
        <dbReference type="Proteomes" id="UP000070700"/>
    </source>
</evidence>
<dbReference type="SUPFAM" id="SSF48371">
    <property type="entry name" value="ARM repeat"/>
    <property type="match status" value="1"/>
</dbReference>
<keyword evidence="5" id="KW-0175">Coiled coil</keyword>
<feature type="coiled-coil region" evidence="5">
    <location>
        <begin position="1310"/>
        <end position="1337"/>
    </location>
</feature>
<protein>
    <submittedName>
        <fullName evidence="6">Uncharacterized protein</fullName>
    </submittedName>
</protein>
<evidence type="ECO:0000256" key="2">
    <source>
        <dbReference type="ARBA" id="ARBA00005892"/>
    </source>
</evidence>
<dbReference type="InParanoid" id="A0A132BCC9"/>
<dbReference type="EMBL" id="KQ947430">
    <property type="protein sequence ID" value="KUJ09923.1"/>
    <property type="molecule type" value="Genomic_DNA"/>
</dbReference>
<dbReference type="PANTHER" id="PTHR31344">
    <property type="entry name" value="NUCLEAR PORE COMPLEX PROTEIN NUP205"/>
    <property type="match status" value="1"/>
</dbReference>
<dbReference type="STRING" id="149040.A0A132BCC9"/>
<comment type="similarity">
    <text evidence="2">Belongs to the NUP186/NUP192/NUP205 family.</text>
</comment>
<evidence type="ECO:0000256" key="1">
    <source>
        <dbReference type="ARBA" id="ARBA00004123"/>
    </source>
</evidence>
<name>A0A132BCC9_MOLSC</name>
<dbReference type="Pfam" id="PF11894">
    <property type="entry name" value="Nup192"/>
    <property type="match status" value="1"/>
</dbReference>
<dbReference type="GO" id="GO:0044611">
    <property type="term" value="C:nuclear pore inner ring"/>
    <property type="evidence" value="ECO:0007669"/>
    <property type="project" value="TreeGrafter"/>
</dbReference>
<dbReference type="Proteomes" id="UP000070700">
    <property type="component" value="Unassembled WGS sequence"/>
</dbReference>
<evidence type="ECO:0000256" key="5">
    <source>
        <dbReference type="SAM" id="Coils"/>
    </source>
</evidence>
<dbReference type="FunCoup" id="A0A132BCC9">
    <property type="interactions" value="165"/>
</dbReference>
<gene>
    <name evidence="6" type="ORF">LY89DRAFT_689819</name>
</gene>
<keyword evidence="7" id="KW-1185">Reference proteome</keyword>